<name>A0A843VYV9_COLES</name>
<feature type="chain" id="PRO_5032800282" evidence="2">
    <location>
        <begin position="24"/>
        <end position="144"/>
    </location>
</feature>
<dbReference type="PANTHER" id="PTHR33743:SF19">
    <property type="entry name" value="PROTEIN GOLVEN 6"/>
    <property type="match status" value="1"/>
</dbReference>
<dbReference type="Proteomes" id="UP000652761">
    <property type="component" value="Unassembled WGS sequence"/>
</dbReference>
<dbReference type="AlphaFoldDB" id="A0A843VYV9"/>
<feature type="signal peptide" evidence="2">
    <location>
        <begin position="1"/>
        <end position="23"/>
    </location>
</feature>
<gene>
    <name evidence="3" type="ORF">Taro_032296</name>
</gene>
<feature type="compositionally biased region" description="Basic and acidic residues" evidence="1">
    <location>
        <begin position="111"/>
        <end position="122"/>
    </location>
</feature>
<reference evidence="3" key="1">
    <citation type="submission" date="2017-07" db="EMBL/GenBank/DDBJ databases">
        <title>Taro Niue Genome Assembly and Annotation.</title>
        <authorList>
            <person name="Atibalentja N."/>
            <person name="Keating K."/>
            <person name="Fields C.J."/>
        </authorList>
    </citation>
    <scope>NUCLEOTIDE SEQUENCE</scope>
    <source>
        <strain evidence="3">Niue_2</strain>
        <tissue evidence="3">Leaf</tissue>
    </source>
</reference>
<feature type="region of interest" description="Disordered" evidence="1">
    <location>
        <begin position="67"/>
        <end position="127"/>
    </location>
</feature>
<keyword evidence="4" id="KW-1185">Reference proteome</keyword>
<evidence type="ECO:0000313" key="3">
    <source>
        <dbReference type="EMBL" id="MQL99577.1"/>
    </source>
</evidence>
<feature type="compositionally biased region" description="Basic and acidic residues" evidence="1">
    <location>
        <begin position="67"/>
        <end position="78"/>
    </location>
</feature>
<accession>A0A843VYV9</accession>
<keyword evidence="2" id="KW-0732">Signal</keyword>
<dbReference type="OrthoDB" id="1903945at2759"/>
<protein>
    <submittedName>
        <fullName evidence="3">Uncharacterized protein</fullName>
    </submittedName>
</protein>
<proteinExistence type="predicted"/>
<dbReference type="InterPro" id="IPR049306">
    <property type="entry name" value="GLV1-2"/>
</dbReference>
<sequence length="144" mass="15493">MRPAMAAVASLLLLLLLAATAQGIRLEEESSGAFQKKLQEKNRNIVGGPERGTPLCSQDGQCSDLRSRKFLTEAKAEPKSTTSEGVEASESSQKLRTEKQEAAGAPSKPAVSEHKKTGKETYPDLMDIAGMDYSPAVRKPPIHN</sequence>
<dbReference type="Pfam" id="PF21529">
    <property type="entry name" value="GLV1-2"/>
    <property type="match status" value="1"/>
</dbReference>
<evidence type="ECO:0000256" key="2">
    <source>
        <dbReference type="SAM" id="SignalP"/>
    </source>
</evidence>
<evidence type="ECO:0000313" key="4">
    <source>
        <dbReference type="Proteomes" id="UP000652761"/>
    </source>
</evidence>
<dbReference type="EMBL" id="NMUH01002372">
    <property type="protein sequence ID" value="MQL99577.1"/>
    <property type="molecule type" value="Genomic_DNA"/>
</dbReference>
<dbReference type="PANTHER" id="PTHR33743">
    <property type="entry name" value="PROTEIN GOLVEN 6-RELATED"/>
    <property type="match status" value="1"/>
</dbReference>
<feature type="compositionally biased region" description="Polar residues" evidence="1">
    <location>
        <begin position="79"/>
        <end position="92"/>
    </location>
</feature>
<comment type="caution">
    <text evidence="3">The sequence shown here is derived from an EMBL/GenBank/DDBJ whole genome shotgun (WGS) entry which is preliminary data.</text>
</comment>
<evidence type="ECO:0000256" key="1">
    <source>
        <dbReference type="SAM" id="MobiDB-lite"/>
    </source>
</evidence>
<organism evidence="3 4">
    <name type="scientific">Colocasia esculenta</name>
    <name type="common">Wild taro</name>
    <name type="synonym">Arum esculentum</name>
    <dbReference type="NCBI Taxonomy" id="4460"/>
    <lineage>
        <taxon>Eukaryota</taxon>
        <taxon>Viridiplantae</taxon>
        <taxon>Streptophyta</taxon>
        <taxon>Embryophyta</taxon>
        <taxon>Tracheophyta</taxon>
        <taxon>Spermatophyta</taxon>
        <taxon>Magnoliopsida</taxon>
        <taxon>Liliopsida</taxon>
        <taxon>Araceae</taxon>
        <taxon>Aroideae</taxon>
        <taxon>Colocasieae</taxon>
        <taxon>Colocasia</taxon>
    </lineage>
</organism>